<protein>
    <submittedName>
        <fullName evidence="3">Aminoglycoside phosphotransferase (APT) family kinase protein</fullName>
    </submittedName>
</protein>
<dbReference type="Pfam" id="PF19802">
    <property type="entry name" value="DUF6285"/>
    <property type="match status" value="1"/>
</dbReference>
<dbReference type="Gene3D" id="3.90.1200.10">
    <property type="match status" value="1"/>
</dbReference>
<dbReference type="EMBL" id="QJSP01000019">
    <property type="protein sequence ID" value="PYE12996.1"/>
    <property type="molecule type" value="Genomic_DNA"/>
</dbReference>
<organism evidence="3 4">
    <name type="scientific">Williamsia limnetica</name>
    <dbReference type="NCBI Taxonomy" id="882452"/>
    <lineage>
        <taxon>Bacteria</taxon>
        <taxon>Bacillati</taxon>
        <taxon>Actinomycetota</taxon>
        <taxon>Actinomycetes</taxon>
        <taxon>Mycobacteriales</taxon>
        <taxon>Nocardiaceae</taxon>
        <taxon>Williamsia</taxon>
    </lineage>
</organism>
<dbReference type="InterPro" id="IPR046252">
    <property type="entry name" value="DUF6285"/>
</dbReference>
<dbReference type="RefSeq" id="WP_110472231.1">
    <property type="nucleotide sequence ID" value="NZ_QJSP01000019.1"/>
</dbReference>
<keyword evidence="4" id="KW-1185">Reference proteome</keyword>
<dbReference type="AlphaFoldDB" id="A0A318RFH7"/>
<name>A0A318RFH7_WILLI</name>
<feature type="domain" description="DUF6285" evidence="2">
    <location>
        <begin position="370"/>
        <end position="449"/>
    </location>
</feature>
<feature type="domain" description="Aminoglycoside phosphotransferase" evidence="1">
    <location>
        <begin position="39"/>
        <end position="276"/>
    </location>
</feature>
<evidence type="ECO:0000259" key="1">
    <source>
        <dbReference type="Pfam" id="PF01636"/>
    </source>
</evidence>
<dbReference type="InterPro" id="IPR041726">
    <property type="entry name" value="ACAD10_11_N"/>
</dbReference>
<dbReference type="SUPFAM" id="SSF56112">
    <property type="entry name" value="Protein kinase-like (PK-like)"/>
    <property type="match status" value="1"/>
</dbReference>
<gene>
    <name evidence="3" type="ORF">DFR67_119106</name>
</gene>
<keyword evidence="3" id="KW-0808">Transferase</keyword>
<dbReference type="Proteomes" id="UP000247591">
    <property type="component" value="Unassembled WGS sequence"/>
</dbReference>
<keyword evidence="3" id="KW-0418">Kinase</keyword>
<proteinExistence type="predicted"/>
<dbReference type="Pfam" id="PF01636">
    <property type="entry name" value="APH"/>
    <property type="match status" value="1"/>
</dbReference>
<dbReference type="InterPro" id="IPR002575">
    <property type="entry name" value="Aminoglycoside_PTrfase"/>
</dbReference>
<evidence type="ECO:0000259" key="2">
    <source>
        <dbReference type="Pfam" id="PF19802"/>
    </source>
</evidence>
<reference evidence="3 4" key="1">
    <citation type="submission" date="2018-06" db="EMBL/GenBank/DDBJ databases">
        <title>Genomic Encyclopedia of Type Strains, Phase IV (KMG-IV): sequencing the most valuable type-strain genomes for metagenomic binning, comparative biology and taxonomic classification.</title>
        <authorList>
            <person name="Goeker M."/>
        </authorList>
    </citation>
    <scope>NUCLEOTIDE SEQUENCE [LARGE SCALE GENOMIC DNA]</scope>
    <source>
        <strain evidence="3 4">DSM 45521</strain>
    </source>
</reference>
<evidence type="ECO:0000313" key="3">
    <source>
        <dbReference type="EMBL" id="PYE12996.1"/>
    </source>
</evidence>
<dbReference type="PANTHER" id="PTHR21310">
    <property type="entry name" value="AMINOGLYCOSIDE PHOSPHOTRANSFERASE-RELATED-RELATED"/>
    <property type="match status" value="1"/>
</dbReference>
<dbReference type="CDD" id="cd05154">
    <property type="entry name" value="ACAD10_11_N-like"/>
    <property type="match status" value="1"/>
</dbReference>
<dbReference type="InterPro" id="IPR011009">
    <property type="entry name" value="Kinase-like_dom_sf"/>
</dbReference>
<comment type="caution">
    <text evidence="3">The sequence shown here is derived from an EMBL/GenBank/DDBJ whole genome shotgun (WGS) entry which is preliminary data.</text>
</comment>
<dbReference type="PANTHER" id="PTHR21310:SF57">
    <property type="entry name" value="BLR2944 PROTEIN"/>
    <property type="match status" value="1"/>
</dbReference>
<evidence type="ECO:0000313" key="4">
    <source>
        <dbReference type="Proteomes" id="UP000247591"/>
    </source>
</evidence>
<dbReference type="GO" id="GO:0016301">
    <property type="term" value="F:kinase activity"/>
    <property type="evidence" value="ECO:0007669"/>
    <property type="project" value="UniProtKB-KW"/>
</dbReference>
<dbReference type="InterPro" id="IPR051678">
    <property type="entry name" value="AGP_Transferase"/>
</dbReference>
<dbReference type="OrthoDB" id="3806873at2"/>
<dbReference type="Gene3D" id="3.30.200.20">
    <property type="entry name" value="Phosphorylase Kinase, domain 1"/>
    <property type="match status" value="1"/>
</dbReference>
<accession>A0A318RFH7</accession>
<sequence>MIDPGELTRRLASRLSEVFGHDTEITELVRLTGGANSETWSFVASIEGSTRRLILRRQPGDPNGPLGMTRESRVIAAAERAGVAVPKLVDCAGADSTLGAQYLICEHIEGETIPRKLLRDERFAQARIGMATQLGRTLAQIHSIPTDSVPELRTVPAGGVEDLRQRYLELDTPSAVTEIALAWLAGHQPEPVAEAVVHGDFRNGNLIVDETGLVAVIDWELAHIGDPREDLGWLLVKCWRFGTEPEVGGFGSIDELLDGYAEAAGHRPDVDAVRWWQLYRTVWWSIGCAQMVARHLSGKERSVELATIGRRVCEQEHDVLLLLGYPAGPESPAASEPDEPDLHGRPTAAELVEAVGEFLRDSVVPGPDREMGFKARVAANALAIVERELTIGSDQRQASRERFEALGFRSETELALAVRAGEIDAADTAMMSAVRASVTDRLAVANPRYLSQ</sequence>